<evidence type="ECO:0000256" key="4">
    <source>
        <dbReference type="ARBA" id="ARBA00022989"/>
    </source>
</evidence>
<keyword evidence="2" id="KW-1003">Cell membrane</keyword>
<feature type="transmembrane region" description="Helical" evidence="6">
    <location>
        <begin position="58"/>
        <end position="78"/>
    </location>
</feature>
<proteinExistence type="predicted"/>
<accession>A0A841RCP9</accession>
<feature type="transmembrane region" description="Helical" evidence="6">
    <location>
        <begin position="161"/>
        <end position="184"/>
    </location>
</feature>
<sequence>MQHTPDMHKVYFKKYANPMIVRSILSQIMYTADRFIAGIFIGAGALAATTLISPLLFFTAALASLFIGGLGAYIGLLIGRGESARAGRLASGTLILMAALGILLMMPPLLFPGEIARLLGASGSFFPMAKSYLQVLALSFPIMLLSRGLDVLILNDESPKYSFTVNMVGSVSNLLLNFTAVAILDAGVGGLAWATVISSALELSSGAYYFLKKARILKLRKPEIQLKSTLRILYNGLSDFSMMIVESLMVYIVNRAFILYLSEEHFKAFATINIIVTLFYSIYMGATMGLQPVLSRMTGEGDFRSLKNVLRYSIKKTTLYGIAAYTLILPIIVPILKLFLQGDILLEYGRFFYLTIGGATLLSNLPLQATIFYTAINRPLESAAISIIRTLILIPLFTIFFVKNYFAPGVALGLAASDIILIILLYIFMKKQDFSRIKILD</sequence>
<reference evidence="7 8" key="1">
    <citation type="submission" date="2020-08" db="EMBL/GenBank/DDBJ databases">
        <title>Genomic Encyclopedia of Type Strains, Phase IV (KMG-IV): sequencing the most valuable type-strain genomes for metagenomic binning, comparative biology and taxonomic classification.</title>
        <authorList>
            <person name="Goeker M."/>
        </authorList>
    </citation>
    <scope>NUCLEOTIDE SEQUENCE [LARGE SCALE GENOMIC DNA]</scope>
    <source>
        <strain evidence="7 8">DSM 2461</strain>
    </source>
</reference>
<feature type="transmembrane region" description="Helical" evidence="6">
    <location>
        <begin position="317"/>
        <end position="339"/>
    </location>
</feature>
<dbReference type="GO" id="GO:0042910">
    <property type="term" value="F:xenobiotic transmembrane transporter activity"/>
    <property type="evidence" value="ECO:0007669"/>
    <property type="project" value="InterPro"/>
</dbReference>
<dbReference type="InterPro" id="IPR002528">
    <property type="entry name" value="MATE_fam"/>
</dbReference>
<feature type="transmembrane region" description="Helical" evidence="6">
    <location>
        <begin position="232"/>
        <end position="253"/>
    </location>
</feature>
<gene>
    <name evidence="7" type="ORF">HNR50_002844</name>
</gene>
<keyword evidence="5 6" id="KW-0472">Membrane</keyword>
<dbReference type="Pfam" id="PF01554">
    <property type="entry name" value="MatE"/>
    <property type="match status" value="2"/>
</dbReference>
<feature type="transmembrane region" description="Helical" evidence="6">
    <location>
        <begin position="35"/>
        <end position="52"/>
    </location>
</feature>
<comment type="caution">
    <text evidence="7">The sequence shown here is derived from an EMBL/GenBank/DDBJ whole genome shotgun (WGS) entry which is preliminary data.</text>
</comment>
<dbReference type="InterPro" id="IPR051327">
    <property type="entry name" value="MATE_MepA_subfamily"/>
</dbReference>
<feature type="transmembrane region" description="Helical" evidence="6">
    <location>
        <begin position="383"/>
        <end position="402"/>
    </location>
</feature>
<protein>
    <submittedName>
        <fullName evidence="7">Na+-driven multidrug efflux pump</fullName>
    </submittedName>
</protein>
<dbReference type="EMBL" id="JACHGJ010000005">
    <property type="protein sequence ID" value="MBB6481171.1"/>
    <property type="molecule type" value="Genomic_DNA"/>
</dbReference>
<dbReference type="AlphaFoldDB" id="A0A841RCP9"/>
<name>A0A841RCP9_9SPIO</name>
<evidence type="ECO:0000256" key="1">
    <source>
        <dbReference type="ARBA" id="ARBA00004651"/>
    </source>
</evidence>
<dbReference type="GO" id="GO:0005886">
    <property type="term" value="C:plasma membrane"/>
    <property type="evidence" value="ECO:0007669"/>
    <property type="project" value="UniProtKB-SubCell"/>
</dbReference>
<dbReference type="Proteomes" id="UP000587760">
    <property type="component" value="Unassembled WGS sequence"/>
</dbReference>
<evidence type="ECO:0000313" key="8">
    <source>
        <dbReference type="Proteomes" id="UP000587760"/>
    </source>
</evidence>
<organism evidence="7 8">
    <name type="scientific">Spirochaeta isovalerica</name>
    <dbReference type="NCBI Taxonomy" id="150"/>
    <lineage>
        <taxon>Bacteria</taxon>
        <taxon>Pseudomonadati</taxon>
        <taxon>Spirochaetota</taxon>
        <taxon>Spirochaetia</taxon>
        <taxon>Spirochaetales</taxon>
        <taxon>Spirochaetaceae</taxon>
        <taxon>Spirochaeta</taxon>
    </lineage>
</organism>
<feature type="transmembrane region" description="Helical" evidence="6">
    <location>
        <begin position="265"/>
        <end position="286"/>
    </location>
</feature>
<evidence type="ECO:0000256" key="3">
    <source>
        <dbReference type="ARBA" id="ARBA00022692"/>
    </source>
</evidence>
<evidence type="ECO:0000256" key="2">
    <source>
        <dbReference type="ARBA" id="ARBA00022475"/>
    </source>
</evidence>
<dbReference type="PANTHER" id="PTHR43823">
    <property type="entry name" value="SPORULATION PROTEIN YKVU"/>
    <property type="match status" value="1"/>
</dbReference>
<evidence type="ECO:0000256" key="6">
    <source>
        <dbReference type="SAM" id="Phobius"/>
    </source>
</evidence>
<feature type="transmembrane region" description="Helical" evidence="6">
    <location>
        <begin position="190"/>
        <end position="211"/>
    </location>
</feature>
<dbReference type="PANTHER" id="PTHR43823:SF3">
    <property type="entry name" value="MULTIDRUG EXPORT PROTEIN MEPA"/>
    <property type="match status" value="1"/>
</dbReference>
<dbReference type="GO" id="GO:0015297">
    <property type="term" value="F:antiporter activity"/>
    <property type="evidence" value="ECO:0007669"/>
    <property type="project" value="InterPro"/>
</dbReference>
<keyword evidence="3 6" id="KW-0812">Transmembrane</keyword>
<dbReference type="RefSeq" id="WP_184747413.1">
    <property type="nucleotide sequence ID" value="NZ_JACHGJ010000005.1"/>
</dbReference>
<evidence type="ECO:0000256" key="5">
    <source>
        <dbReference type="ARBA" id="ARBA00023136"/>
    </source>
</evidence>
<feature type="transmembrane region" description="Helical" evidence="6">
    <location>
        <begin position="408"/>
        <end position="428"/>
    </location>
</feature>
<comment type="subcellular location">
    <subcellularLocation>
        <location evidence="1">Cell membrane</location>
        <topology evidence="1">Multi-pass membrane protein</topology>
    </subcellularLocation>
</comment>
<evidence type="ECO:0000313" key="7">
    <source>
        <dbReference type="EMBL" id="MBB6481171.1"/>
    </source>
</evidence>
<keyword evidence="4 6" id="KW-1133">Transmembrane helix</keyword>
<feature type="transmembrane region" description="Helical" evidence="6">
    <location>
        <begin position="90"/>
        <end position="111"/>
    </location>
</feature>
<keyword evidence="8" id="KW-1185">Reference proteome</keyword>
<feature type="transmembrane region" description="Helical" evidence="6">
    <location>
        <begin position="351"/>
        <end position="376"/>
    </location>
</feature>
<feature type="transmembrane region" description="Helical" evidence="6">
    <location>
        <begin position="131"/>
        <end position="149"/>
    </location>
</feature>